<evidence type="ECO:0000313" key="3">
    <source>
        <dbReference type="Proteomes" id="UP000241365"/>
    </source>
</evidence>
<dbReference type="Gene3D" id="3.30.420.10">
    <property type="entry name" value="Ribonuclease H-like superfamily/Ribonuclease H"/>
    <property type="match status" value="1"/>
</dbReference>
<protein>
    <recommendedName>
        <fullName evidence="1">RNase H type-1 domain-containing protein</fullName>
    </recommendedName>
</protein>
<dbReference type="GO" id="GO:0004523">
    <property type="term" value="F:RNA-DNA hybrid ribonuclease activity"/>
    <property type="evidence" value="ECO:0007669"/>
    <property type="project" value="InterPro"/>
</dbReference>
<reference evidence="2 3" key="1">
    <citation type="journal article" date="2016" name="Genome Announc.">
        <title>Complete Genome Sequence of a New Megavirus Family Member Isolated from an Inland Water Lake for the First Time in India.</title>
        <authorList>
            <person name="Chatterjee A."/>
            <person name="Ali F."/>
            <person name="Bange D."/>
            <person name="Kondabagil K."/>
        </authorList>
    </citation>
    <scope>NUCLEOTIDE SEQUENCE [LARGE SCALE GENOMIC DNA]</scope>
    <source>
        <strain evidence="2">1</strain>
    </source>
</reference>
<dbReference type="InterPro" id="IPR002156">
    <property type="entry name" value="RNaseH_domain"/>
</dbReference>
<name>A0A161HUS4_9VIRU</name>
<dbReference type="GO" id="GO:0003676">
    <property type="term" value="F:nucleic acid binding"/>
    <property type="evidence" value="ECO:0007669"/>
    <property type="project" value="InterPro"/>
</dbReference>
<evidence type="ECO:0000259" key="1">
    <source>
        <dbReference type="PROSITE" id="PS50879"/>
    </source>
</evidence>
<dbReference type="KEGG" id="vg:80513192"/>
<feature type="domain" description="RNase H type-1" evidence="1">
    <location>
        <begin position="1"/>
        <end position="141"/>
    </location>
</feature>
<dbReference type="InterPro" id="IPR012337">
    <property type="entry name" value="RNaseH-like_sf"/>
</dbReference>
<proteinExistence type="predicted"/>
<dbReference type="InterPro" id="IPR036397">
    <property type="entry name" value="RNaseH_sf"/>
</dbReference>
<dbReference type="PROSITE" id="PS50879">
    <property type="entry name" value="RNASE_H_1"/>
    <property type="match status" value="1"/>
</dbReference>
<keyword evidence="3" id="KW-1185">Reference proteome</keyword>
<sequence length="149" mass="17226">MILCFCDASFDPKSNIAVIAWKIGNNDIQYEIIHDTNNTRAEIIVLLKILSEINQNQQYIIYTDCASLLSRINSRDKIIQSNYKTRCGKNIKNADLYSQIFNKLQGGIQIKHIDGHLPTRDMNSNNITFSQVDKLARKKLRQYISINYQ</sequence>
<accession>A0A161HUS4</accession>
<dbReference type="RefSeq" id="YP_010776581.1">
    <property type="nucleotide sequence ID" value="NC_075034.1"/>
</dbReference>
<dbReference type="Proteomes" id="UP000241365">
    <property type="component" value="Segment"/>
</dbReference>
<evidence type="ECO:0000313" key="2">
    <source>
        <dbReference type="EMBL" id="ANB50830.1"/>
    </source>
</evidence>
<dbReference type="SUPFAM" id="SSF53098">
    <property type="entry name" value="Ribonuclease H-like"/>
    <property type="match status" value="1"/>
</dbReference>
<dbReference type="GeneID" id="80513192"/>
<organism evidence="2 3">
    <name type="scientific">Powai lake megavirus</name>
    <dbReference type="NCBI Taxonomy" id="1842663"/>
    <lineage>
        <taxon>Viruses</taxon>
        <taxon>Varidnaviria</taxon>
        <taxon>Bamfordvirae</taxon>
        <taxon>Nucleocytoviricota</taxon>
        <taxon>Megaviricetes</taxon>
        <taxon>Imitervirales</taxon>
        <taxon>Mimiviridae</taxon>
        <taxon>Megamimivirinae</taxon>
        <taxon>Megavirus</taxon>
        <taxon>Megavirus powaiense</taxon>
    </lineage>
</organism>
<dbReference type="Pfam" id="PF00075">
    <property type="entry name" value="RNase_H"/>
    <property type="match status" value="1"/>
</dbReference>
<dbReference type="EMBL" id="KU877344">
    <property type="protein sequence ID" value="ANB50830.1"/>
    <property type="molecule type" value="Genomic_DNA"/>
</dbReference>